<evidence type="ECO:0000256" key="3">
    <source>
        <dbReference type="ARBA" id="ARBA00022553"/>
    </source>
</evidence>
<dbReference type="PANTHER" id="PTHR43719:SF28">
    <property type="entry name" value="PEROXIDE STRESS-ACTIVATED HISTIDINE KINASE MAK1-RELATED"/>
    <property type="match status" value="1"/>
</dbReference>
<evidence type="ECO:0000256" key="6">
    <source>
        <dbReference type="PROSITE-ProRule" id="PRU00169"/>
    </source>
</evidence>
<dbReference type="Gene3D" id="3.40.50.2300">
    <property type="match status" value="1"/>
</dbReference>
<dbReference type="InterPro" id="IPR001789">
    <property type="entry name" value="Sig_transdc_resp-reg_receiver"/>
</dbReference>
<keyword evidence="4" id="KW-0902">Two-component regulatory system</keyword>
<dbReference type="InterPro" id="IPR050956">
    <property type="entry name" value="2C_system_His_kinase"/>
</dbReference>
<keyword evidence="3 6" id="KW-0597">Phosphoprotein</keyword>
<dbReference type="InterPro" id="IPR011006">
    <property type="entry name" value="CheY-like_superfamily"/>
</dbReference>
<evidence type="ECO:0000313" key="11">
    <source>
        <dbReference type="EMBL" id="MDO7858533.1"/>
    </source>
</evidence>
<protein>
    <recommendedName>
        <fullName evidence="2">histidine kinase</fullName>
        <ecNumber evidence="2">2.7.13.3</ecNumber>
    </recommendedName>
</protein>
<dbReference type="EMBL" id="JAUQTG010000015">
    <property type="protein sequence ID" value="MDO7858533.1"/>
    <property type="molecule type" value="Genomic_DNA"/>
</dbReference>
<dbReference type="PRINTS" id="PR00344">
    <property type="entry name" value="BCTRLSENSOR"/>
</dbReference>
<name>A0AA42FK24_9GAMM</name>
<evidence type="ECO:0000256" key="4">
    <source>
        <dbReference type="ARBA" id="ARBA00023012"/>
    </source>
</evidence>
<proteinExistence type="predicted"/>
<dbReference type="Gene3D" id="1.20.120.160">
    <property type="entry name" value="HPT domain"/>
    <property type="match status" value="1"/>
</dbReference>
<feature type="domain" description="Histidine kinase" evidence="7">
    <location>
        <begin position="12"/>
        <end position="221"/>
    </location>
</feature>
<dbReference type="CDD" id="cd00082">
    <property type="entry name" value="HisKA"/>
    <property type="match status" value="1"/>
</dbReference>
<evidence type="ECO:0000256" key="2">
    <source>
        <dbReference type="ARBA" id="ARBA00012438"/>
    </source>
</evidence>
<dbReference type="InterPro" id="IPR036097">
    <property type="entry name" value="HisK_dim/P_sf"/>
</dbReference>
<dbReference type="AlphaFoldDB" id="A0AA42FK24"/>
<dbReference type="SUPFAM" id="SSF47226">
    <property type="entry name" value="Histidine-containing phosphotransfer domain, HPT domain"/>
    <property type="match status" value="1"/>
</dbReference>
<dbReference type="Pfam" id="PF01627">
    <property type="entry name" value="Hpt"/>
    <property type="match status" value="1"/>
</dbReference>
<dbReference type="SMART" id="SM00387">
    <property type="entry name" value="HATPase_c"/>
    <property type="match status" value="1"/>
</dbReference>
<dbReference type="PROSITE" id="PS50110">
    <property type="entry name" value="RESPONSE_REGULATORY"/>
    <property type="match status" value="1"/>
</dbReference>
<dbReference type="EC" id="2.7.13.3" evidence="2"/>
<accession>A0AA42FK24</accession>
<dbReference type="SUPFAM" id="SSF52172">
    <property type="entry name" value="CheY-like"/>
    <property type="match status" value="1"/>
</dbReference>
<dbReference type="SUPFAM" id="SSF47384">
    <property type="entry name" value="Homodimeric domain of signal transducing histidine kinase"/>
    <property type="match status" value="1"/>
</dbReference>
<evidence type="ECO:0000256" key="1">
    <source>
        <dbReference type="ARBA" id="ARBA00000085"/>
    </source>
</evidence>
<evidence type="ECO:0000313" key="10">
    <source>
        <dbReference type="EMBL" id="MDG4697932.1"/>
    </source>
</evidence>
<dbReference type="PANTHER" id="PTHR43719">
    <property type="entry name" value="TWO-COMPONENT HISTIDINE KINASE"/>
    <property type="match status" value="1"/>
</dbReference>
<reference evidence="11" key="3">
    <citation type="journal article" date="2024" name="Int. J. Antimicrob. Agents">
        <title>Identification of a novel Providencia species showing multi-drug-resistant in three patients with hospital-acquired infection.</title>
        <authorList>
            <person name="Yang W."/>
            <person name="Chen J."/>
            <person name="Yang F."/>
            <person name="Ji P."/>
            <person name="Shen S."/>
            <person name="Yin D."/>
            <person name="Hu F."/>
        </authorList>
    </citation>
    <scope>NUCLEOTIDE SEQUENCE</scope>
    <source>
        <strain evidence="11">CRE-138-0111</strain>
    </source>
</reference>
<dbReference type="Proteomes" id="UP001156701">
    <property type="component" value="Unassembled WGS sequence"/>
</dbReference>
<dbReference type="InterPro" id="IPR036641">
    <property type="entry name" value="HPT_dom_sf"/>
</dbReference>
<keyword evidence="13" id="KW-1185">Reference proteome</keyword>
<dbReference type="PROSITE" id="PS50109">
    <property type="entry name" value="HIS_KIN"/>
    <property type="match status" value="1"/>
</dbReference>
<evidence type="ECO:0000259" key="7">
    <source>
        <dbReference type="PROSITE" id="PS50109"/>
    </source>
</evidence>
<dbReference type="InterPro" id="IPR003661">
    <property type="entry name" value="HisK_dim/P_dom"/>
</dbReference>
<dbReference type="Gene3D" id="3.30.565.10">
    <property type="entry name" value="Histidine kinase-like ATPase, C-terminal domain"/>
    <property type="match status" value="1"/>
</dbReference>
<dbReference type="InterPro" id="IPR003594">
    <property type="entry name" value="HATPase_dom"/>
</dbReference>
<feature type="domain" description="HPt" evidence="9">
    <location>
        <begin position="438"/>
        <end position="523"/>
    </location>
</feature>
<keyword evidence="10" id="KW-0067">ATP-binding</keyword>
<dbReference type="SMART" id="SM00388">
    <property type="entry name" value="HisKA"/>
    <property type="match status" value="1"/>
</dbReference>
<dbReference type="SMART" id="SM00448">
    <property type="entry name" value="REC"/>
    <property type="match status" value="1"/>
</dbReference>
<feature type="modified residue" description="Phosphohistidine" evidence="5">
    <location>
        <position position="477"/>
    </location>
</feature>
<dbReference type="GO" id="GO:0000155">
    <property type="term" value="F:phosphorelay sensor kinase activity"/>
    <property type="evidence" value="ECO:0007669"/>
    <property type="project" value="InterPro"/>
</dbReference>
<dbReference type="Pfam" id="PF00512">
    <property type="entry name" value="HisKA"/>
    <property type="match status" value="1"/>
</dbReference>
<organism evidence="10 12">
    <name type="scientific">Providencia huashanensis</name>
    <dbReference type="NCBI Taxonomy" id="3037798"/>
    <lineage>
        <taxon>Bacteria</taxon>
        <taxon>Pseudomonadati</taxon>
        <taxon>Pseudomonadota</taxon>
        <taxon>Gammaproteobacteria</taxon>
        <taxon>Enterobacterales</taxon>
        <taxon>Morganellaceae</taxon>
        <taxon>Providencia</taxon>
    </lineage>
</organism>
<dbReference type="InterPro" id="IPR004358">
    <property type="entry name" value="Sig_transdc_His_kin-like_C"/>
</dbReference>
<reference evidence="10" key="1">
    <citation type="submission" date="2023-03" db="EMBL/GenBank/DDBJ databases">
        <title>a new species belonging to Providencia genus.</title>
        <authorList>
            <person name="Yang W."/>
            <person name="Hu F."/>
            <person name="Shen S."/>
            <person name="Ding L."/>
            <person name="Yin D."/>
        </authorList>
    </citation>
    <scope>NUCLEOTIDE SEQUENCE</scope>
    <source>
        <strain evidence="10">CRE-3FA-0001</strain>
    </source>
</reference>
<dbReference type="Pfam" id="PF02518">
    <property type="entry name" value="HATPase_c"/>
    <property type="match status" value="1"/>
</dbReference>
<dbReference type="CDD" id="cd17546">
    <property type="entry name" value="REC_hyHK_CKI1_RcsC-like"/>
    <property type="match status" value="1"/>
</dbReference>
<dbReference type="Pfam" id="PF00072">
    <property type="entry name" value="Response_reg"/>
    <property type="match status" value="1"/>
</dbReference>
<dbReference type="InterPro" id="IPR036890">
    <property type="entry name" value="HATPase_C_sf"/>
</dbReference>
<evidence type="ECO:0000313" key="12">
    <source>
        <dbReference type="Proteomes" id="UP001156701"/>
    </source>
</evidence>
<dbReference type="InterPro" id="IPR005467">
    <property type="entry name" value="His_kinase_dom"/>
</dbReference>
<evidence type="ECO:0000313" key="13">
    <source>
        <dbReference type="Proteomes" id="UP001176478"/>
    </source>
</evidence>
<feature type="domain" description="Response regulatory" evidence="8">
    <location>
        <begin position="297"/>
        <end position="416"/>
    </location>
</feature>
<dbReference type="GO" id="GO:0005524">
    <property type="term" value="F:ATP binding"/>
    <property type="evidence" value="ECO:0007669"/>
    <property type="project" value="UniProtKB-KW"/>
</dbReference>
<evidence type="ECO:0000256" key="5">
    <source>
        <dbReference type="PROSITE-ProRule" id="PRU00110"/>
    </source>
</evidence>
<evidence type="ECO:0000259" key="8">
    <source>
        <dbReference type="PROSITE" id="PS50110"/>
    </source>
</evidence>
<reference evidence="11" key="2">
    <citation type="submission" date="2023-07" db="EMBL/GenBank/DDBJ databases">
        <authorList>
            <person name="Yang W."/>
            <person name="Chen J."/>
            <person name="Ji P."/>
            <person name="Hu F."/>
        </authorList>
    </citation>
    <scope>NUCLEOTIDE SEQUENCE</scope>
    <source>
        <strain evidence="11">CRE-138-0111</strain>
    </source>
</reference>
<dbReference type="SUPFAM" id="SSF55874">
    <property type="entry name" value="ATPase domain of HSP90 chaperone/DNA topoisomerase II/histidine kinase"/>
    <property type="match status" value="1"/>
</dbReference>
<dbReference type="InterPro" id="IPR008207">
    <property type="entry name" value="Sig_transdc_His_kin_Hpt_dom"/>
</dbReference>
<dbReference type="PROSITE" id="PS50894">
    <property type="entry name" value="HPT"/>
    <property type="match status" value="1"/>
</dbReference>
<dbReference type="Gene3D" id="1.10.287.130">
    <property type="match status" value="1"/>
</dbReference>
<keyword evidence="10" id="KW-0547">Nucleotide-binding</keyword>
<dbReference type="RefSeq" id="WP_042848598.1">
    <property type="nucleotide sequence ID" value="NZ_JARRYG010000020.1"/>
</dbReference>
<sequence length="523" mass="59144">MKKDHMAEISESIIHEIRTPMNGIIGALELLQQTSPTHQQQNLLAIMRTSADYMLDVINNSFNFKEINYNLGYELVDLFELIDKVMVIVSFEAKRKGLALSTYIYPDTPKKVRVSQISLMQILINLIGNAIKFTTEGSIKIKVGIDKSNLVFDIIDTGIGIDISQQNKIFKPFFKVNLNENGSGLGLSISANLIKLMNGKIKIQSQLGKGTHFKLYIPMKSDECLRKVFNSSAIKYIGFGQQLRLWEINLNLGKSKLLDYSDFNVPSGFFCNNSSGFNRKHKGKQHNLASSTLWSLKILVVDDVSLNQNIIKIILENMGHQVDLASSGSIAIDLGKKNIYDMVLMDLNMPMQNGFETLLRWRTLENEILDNDTPIIATTAGDRGIQYNDNTNVKFNDCLLKPFNIDRLSDLIEKVIMIQLGRGIELAQNKRKNDAIININECDDLRSRFKSTFEQFSTQIEIAWHEKQGNKFLAVLHSIKGCAALTGINGIYDACQYLESKVKIGEWSEKDKHILLEQISLYC</sequence>
<comment type="catalytic activity">
    <reaction evidence="1">
        <text>ATP + protein L-histidine = ADP + protein N-phospho-L-histidine.</text>
        <dbReference type="EC" id="2.7.13.3"/>
    </reaction>
</comment>
<dbReference type="Proteomes" id="UP001176478">
    <property type="component" value="Unassembled WGS sequence"/>
</dbReference>
<feature type="modified residue" description="4-aspartylphosphate" evidence="6">
    <location>
        <position position="346"/>
    </location>
</feature>
<gene>
    <name evidence="10" type="ORF">P7V44_17010</name>
    <name evidence="11" type="ORF">Q5E86_19755</name>
</gene>
<comment type="caution">
    <text evidence="10">The sequence shown here is derived from an EMBL/GenBank/DDBJ whole genome shotgun (WGS) entry which is preliminary data.</text>
</comment>
<dbReference type="EMBL" id="JARRYG010000020">
    <property type="protein sequence ID" value="MDG4697932.1"/>
    <property type="molecule type" value="Genomic_DNA"/>
</dbReference>
<evidence type="ECO:0000259" key="9">
    <source>
        <dbReference type="PROSITE" id="PS50894"/>
    </source>
</evidence>